<evidence type="ECO:0000259" key="1">
    <source>
        <dbReference type="PROSITE" id="PS51186"/>
    </source>
</evidence>
<dbReference type="OrthoDB" id="2744543at2759"/>
<protein>
    <submittedName>
        <fullName evidence="2">Acyl-CoA N-acyltransferase</fullName>
    </submittedName>
</protein>
<gene>
    <name evidence="2" type="ORF">BDV95DRAFT_529692</name>
</gene>
<dbReference type="Proteomes" id="UP000481861">
    <property type="component" value="Unassembled WGS sequence"/>
</dbReference>
<dbReference type="GO" id="GO:0016747">
    <property type="term" value="F:acyltransferase activity, transferring groups other than amino-acyl groups"/>
    <property type="evidence" value="ECO:0007669"/>
    <property type="project" value="InterPro"/>
</dbReference>
<sequence>MQAATSKPTLRLAQSSDLSAIASCWYYAFFHDDVIGDFMHPHRDQHPHDVYWFHYRGIRERFWDWRHQFIVAVVTEDGKEKVVGAADWRRIGEGGRMRELAWLDPRNLLRPIVSFRNRLSLRLIPNRAADPENVSFLDSHSDRYWTGEHAECWDLHVCGVDPDHQGKGIGKMLISWETGMADQEGVSASVLCGMENRGFYRKSGFTEEILKGDGGGIVLFRSAKT</sequence>
<name>A0A7C8HZJ3_9PLEO</name>
<dbReference type="Gene3D" id="3.40.630.30">
    <property type="match status" value="1"/>
</dbReference>
<dbReference type="InterPro" id="IPR052523">
    <property type="entry name" value="Trichothecene_AcTrans"/>
</dbReference>
<reference evidence="2 3" key="1">
    <citation type="submission" date="2020-01" db="EMBL/GenBank/DDBJ databases">
        <authorList>
            <consortium name="DOE Joint Genome Institute"/>
            <person name="Haridas S."/>
            <person name="Albert R."/>
            <person name="Binder M."/>
            <person name="Bloem J."/>
            <person name="Labutti K."/>
            <person name="Salamov A."/>
            <person name="Andreopoulos B."/>
            <person name="Baker S.E."/>
            <person name="Barry K."/>
            <person name="Bills G."/>
            <person name="Bluhm B.H."/>
            <person name="Cannon C."/>
            <person name="Castanera R."/>
            <person name="Culley D.E."/>
            <person name="Daum C."/>
            <person name="Ezra D."/>
            <person name="Gonzalez J.B."/>
            <person name="Henrissat B."/>
            <person name="Kuo A."/>
            <person name="Liang C."/>
            <person name="Lipzen A."/>
            <person name="Lutzoni F."/>
            <person name="Magnuson J."/>
            <person name="Mondo S."/>
            <person name="Nolan M."/>
            <person name="Ohm R."/>
            <person name="Pangilinan J."/>
            <person name="Park H.-J.H."/>
            <person name="Ramirez L."/>
            <person name="Alfaro M."/>
            <person name="Sun H."/>
            <person name="Tritt A."/>
            <person name="Yoshinaga Y."/>
            <person name="Zwiers L.-H.L."/>
            <person name="Turgeon B.G."/>
            <person name="Goodwin S.B."/>
            <person name="Spatafora J.W."/>
            <person name="Crous P.W."/>
            <person name="Grigoriev I.V."/>
        </authorList>
    </citation>
    <scope>NUCLEOTIDE SEQUENCE [LARGE SCALE GENOMIC DNA]</scope>
    <source>
        <strain evidence="2 3">CBS 611.86</strain>
    </source>
</reference>
<feature type="domain" description="N-acetyltransferase" evidence="1">
    <location>
        <begin position="95"/>
        <end position="224"/>
    </location>
</feature>
<proteinExistence type="predicted"/>
<dbReference type="PANTHER" id="PTHR42791">
    <property type="entry name" value="GNAT FAMILY ACETYLTRANSFERASE"/>
    <property type="match status" value="1"/>
</dbReference>
<evidence type="ECO:0000313" key="3">
    <source>
        <dbReference type="Proteomes" id="UP000481861"/>
    </source>
</evidence>
<dbReference type="AlphaFoldDB" id="A0A7C8HZJ3"/>
<dbReference type="CDD" id="cd04301">
    <property type="entry name" value="NAT_SF"/>
    <property type="match status" value="1"/>
</dbReference>
<accession>A0A7C8HZJ3</accession>
<dbReference type="SUPFAM" id="SSF55729">
    <property type="entry name" value="Acyl-CoA N-acyltransferases (Nat)"/>
    <property type="match status" value="1"/>
</dbReference>
<comment type="caution">
    <text evidence="2">The sequence shown here is derived from an EMBL/GenBank/DDBJ whole genome shotgun (WGS) entry which is preliminary data.</text>
</comment>
<dbReference type="InterPro" id="IPR000182">
    <property type="entry name" value="GNAT_dom"/>
</dbReference>
<keyword evidence="2" id="KW-0012">Acyltransferase</keyword>
<dbReference type="InterPro" id="IPR016181">
    <property type="entry name" value="Acyl_CoA_acyltransferase"/>
</dbReference>
<dbReference type="PROSITE" id="PS51186">
    <property type="entry name" value="GNAT"/>
    <property type="match status" value="1"/>
</dbReference>
<keyword evidence="2" id="KW-0808">Transferase</keyword>
<keyword evidence="3" id="KW-1185">Reference proteome</keyword>
<dbReference type="EMBL" id="JAADJZ010000028">
    <property type="protein sequence ID" value="KAF2866334.1"/>
    <property type="molecule type" value="Genomic_DNA"/>
</dbReference>
<dbReference type="Pfam" id="PF13508">
    <property type="entry name" value="Acetyltransf_7"/>
    <property type="match status" value="1"/>
</dbReference>
<organism evidence="2 3">
    <name type="scientific">Massariosphaeria phaeospora</name>
    <dbReference type="NCBI Taxonomy" id="100035"/>
    <lineage>
        <taxon>Eukaryota</taxon>
        <taxon>Fungi</taxon>
        <taxon>Dikarya</taxon>
        <taxon>Ascomycota</taxon>
        <taxon>Pezizomycotina</taxon>
        <taxon>Dothideomycetes</taxon>
        <taxon>Pleosporomycetidae</taxon>
        <taxon>Pleosporales</taxon>
        <taxon>Pleosporales incertae sedis</taxon>
        <taxon>Massariosphaeria</taxon>
    </lineage>
</organism>
<dbReference type="PANTHER" id="PTHR42791:SF16">
    <property type="entry name" value="N-ACETYLTRANSFERASE DOMAIN-CONTAINING PROTEIN"/>
    <property type="match status" value="1"/>
</dbReference>
<evidence type="ECO:0000313" key="2">
    <source>
        <dbReference type="EMBL" id="KAF2866334.1"/>
    </source>
</evidence>